<sequence length="344" mass="38799">MESDQQKHEDLNIGIFRPHDAEGITALFRSVYGEEYPAKLVYSATELIAAFERKENIPIVARTNDGRIVAHEALYRSSPNPRVYEAGQGLVALEWRGSGISARMNDYLLNTLIPGLDVDAVFGEAVCNHVYMQKGWGRFGTIETGIEVDLMPQEAYAAEGSVTGRVATLFMFRNYRKRKQTVYLPCLYRDQLEFIYSALPDLPEFKAGRNGLPLEPSRMETQIFDFARVARMTIKSPGADFEAAFADQQKVLVNQGMIVLQVWLDLSCPFIDKVVEILRRYGYFFGGLLPAWFGTDGLLMQKIMERPNWEGISLYSDRAKAILGFIRADWSRVGSPSSPPAQSR</sequence>
<protein>
    <recommendedName>
        <fullName evidence="3">N-acetyltransferase domain-containing protein</fullName>
    </recommendedName>
</protein>
<evidence type="ECO:0000313" key="1">
    <source>
        <dbReference type="EMBL" id="NLW33929.1"/>
    </source>
</evidence>
<dbReference type="Proteomes" id="UP000777265">
    <property type="component" value="Unassembled WGS sequence"/>
</dbReference>
<comment type="caution">
    <text evidence="1">The sequence shown here is derived from an EMBL/GenBank/DDBJ whole genome shotgun (WGS) entry which is preliminary data.</text>
</comment>
<reference evidence="1" key="1">
    <citation type="journal article" date="2020" name="Biotechnol. Biofuels">
        <title>New insights from the biogas microbiome by comprehensive genome-resolved metagenomics of nearly 1600 species originating from multiple anaerobic digesters.</title>
        <authorList>
            <person name="Campanaro S."/>
            <person name="Treu L."/>
            <person name="Rodriguez-R L.M."/>
            <person name="Kovalovszki A."/>
            <person name="Ziels R.M."/>
            <person name="Maus I."/>
            <person name="Zhu X."/>
            <person name="Kougias P.G."/>
            <person name="Basile A."/>
            <person name="Luo G."/>
            <person name="Schluter A."/>
            <person name="Konstantinidis K.T."/>
            <person name="Angelidaki I."/>
        </authorList>
    </citation>
    <scope>NUCLEOTIDE SEQUENCE</scope>
    <source>
        <strain evidence="1">AS06rmzACSIP_7</strain>
    </source>
</reference>
<reference evidence="1" key="2">
    <citation type="submission" date="2020-01" db="EMBL/GenBank/DDBJ databases">
        <authorList>
            <person name="Campanaro S."/>
        </authorList>
    </citation>
    <scope>NUCLEOTIDE SEQUENCE</scope>
    <source>
        <strain evidence="1">AS06rmzACSIP_7</strain>
    </source>
</reference>
<evidence type="ECO:0000313" key="2">
    <source>
        <dbReference type="Proteomes" id="UP000777265"/>
    </source>
</evidence>
<gene>
    <name evidence="1" type="ORF">GXY80_00405</name>
</gene>
<proteinExistence type="predicted"/>
<dbReference type="EMBL" id="JAAYEE010000008">
    <property type="protein sequence ID" value="NLW33929.1"/>
    <property type="molecule type" value="Genomic_DNA"/>
</dbReference>
<accession>A0A971M1I4</accession>
<evidence type="ECO:0008006" key="3">
    <source>
        <dbReference type="Google" id="ProtNLM"/>
    </source>
</evidence>
<dbReference type="Gene3D" id="3.40.630.30">
    <property type="match status" value="1"/>
</dbReference>
<dbReference type="InterPro" id="IPR016181">
    <property type="entry name" value="Acyl_CoA_acyltransferase"/>
</dbReference>
<name>A0A971M1I4_9BACT</name>
<dbReference type="SUPFAM" id="SSF55729">
    <property type="entry name" value="Acyl-CoA N-acyltransferases (Nat)"/>
    <property type="match status" value="1"/>
</dbReference>
<organism evidence="1 2">
    <name type="scientific">Syntrophorhabdus aromaticivorans</name>
    <dbReference type="NCBI Taxonomy" id="328301"/>
    <lineage>
        <taxon>Bacteria</taxon>
        <taxon>Pseudomonadati</taxon>
        <taxon>Thermodesulfobacteriota</taxon>
        <taxon>Syntrophorhabdia</taxon>
        <taxon>Syntrophorhabdales</taxon>
        <taxon>Syntrophorhabdaceae</taxon>
        <taxon>Syntrophorhabdus</taxon>
    </lineage>
</organism>
<dbReference type="AlphaFoldDB" id="A0A971M1I4"/>